<name>A0A9D5LZ79_9FIRM</name>
<evidence type="ECO:0000313" key="2">
    <source>
        <dbReference type="Proteomes" id="UP000806542"/>
    </source>
</evidence>
<dbReference type="Proteomes" id="UP000806542">
    <property type="component" value="Unassembled WGS sequence"/>
</dbReference>
<gene>
    <name evidence="1" type="ORF">INF28_04140</name>
</gene>
<sequence>MKEKVENKMIQKKLPLKICGYDIERESGKEKMEDCIRNLIISKQK</sequence>
<evidence type="ECO:0000313" key="1">
    <source>
        <dbReference type="EMBL" id="MBE5039652.1"/>
    </source>
</evidence>
<comment type="caution">
    <text evidence="1">The sequence shown here is derived from an EMBL/GenBank/DDBJ whole genome shotgun (WGS) entry which is preliminary data.</text>
</comment>
<protein>
    <submittedName>
        <fullName evidence="1">Uncharacterized protein</fullName>
    </submittedName>
</protein>
<accession>A0A9D5LZ79</accession>
<proteinExistence type="predicted"/>
<dbReference type="AlphaFoldDB" id="A0A9D5LZ79"/>
<dbReference type="RefSeq" id="WP_226392212.1">
    <property type="nucleotide sequence ID" value="NZ_JADCKB010000006.1"/>
</dbReference>
<keyword evidence="2" id="KW-1185">Reference proteome</keyword>
<reference evidence="1" key="1">
    <citation type="submission" date="2020-10" db="EMBL/GenBank/DDBJ databases">
        <title>ChiBAC.</title>
        <authorList>
            <person name="Zenner C."/>
            <person name="Hitch T.C.A."/>
            <person name="Clavel T."/>
        </authorList>
    </citation>
    <scope>NUCLEOTIDE SEQUENCE</scope>
    <source>
        <strain evidence="1">DSM 107454</strain>
    </source>
</reference>
<dbReference type="EMBL" id="JADCKB010000006">
    <property type="protein sequence ID" value="MBE5039652.1"/>
    <property type="molecule type" value="Genomic_DNA"/>
</dbReference>
<organism evidence="1 2">
    <name type="scientific">Ructibacterium gallinarum</name>
    <dbReference type="NCBI Taxonomy" id="2779355"/>
    <lineage>
        <taxon>Bacteria</taxon>
        <taxon>Bacillati</taxon>
        <taxon>Bacillota</taxon>
        <taxon>Clostridia</taxon>
        <taxon>Eubacteriales</taxon>
        <taxon>Oscillospiraceae</taxon>
        <taxon>Ructibacterium</taxon>
    </lineage>
</organism>